<feature type="domain" description="ATPase AAA-type core" evidence="1">
    <location>
        <begin position="22"/>
        <end position="96"/>
    </location>
</feature>
<dbReference type="SUPFAM" id="SSF52540">
    <property type="entry name" value="P-loop containing nucleoside triphosphate hydrolases"/>
    <property type="match status" value="1"/>
</dbReference>
<dbReference type="Pfam" id="PF00004">
    <property type="entry name" value="AAA"/>
    <property type="match status" value="1"/>
</dbReference>
<dbReference type="CDD" id="cd00009">
    <property type="entry name" value="AAA"/>
    <property type="match status" value="1"/>
</dbReference>
<protein>
    <submittedName>
        <fullName evidence="2">MoxR family ATPase</fullName>
    </submittedName>
</protein>
<keyword evidence="3" id="KW-1185">Reference proteome</keyword>
<accession>A0ABT9B8N1</accession>
<dbReference type="Proteomes" id="UP001176429">
    <property type="component" value="Unassembled WGS sequence"/>
</dbReference>
<gene>
    <name evidence="2" type="ORF">Q5H93_07300</name>
</gene>
<dbReference type="InterPro" id="IPR027417">
    <property type="entry name" value="P-loop_NTPase"/>
</dbReference>
<name>A0ABT9B8N1_9BACT</name>
<dbReference type="InterPro" id="IPR003959">
    <property type="entry name" value="ATPase_AAA_core"/>
</dbReference>
<organism evidence="2 3">
    <name type="scientific">Hymenobacter aranciens</name>
    <dbReference type="NCBI Taxonomy" id="3063996"/>
    <lineage>
        <taxon>Bacteria</taxon>
        <taxon>Pseudomonadati</taxon>
        <taxon>Bacteroidota</taxon>
        <taxon>Cytophagia</taxon>
        <taxon>Cytophagales</taxon>
        <taxon>Hymenobacteraceae</taxon>
        <taxon>Hymenobacter</taxon>
    </lineage>
</organism>
<sequence length="336" mass="36882">MTPTELADYLDSLIAHQLQLSVMIWGPPGIGKSSIVAQAAERHGFDFIDVRLSQLAPTDLRGLPVADTEASVSRWLPPEFLPRSGQGILFLDELNLAPPAMQGMAQQLILDRRVGSYVVPAGWYIWAAGNRKEDRAAVFDMPAPLANRFLHLEVGADWESFKGYALGAGVHEQILAFLAFRPALLHQLDAQRPAWPSPRSWVMASRLHHAGLSVESVVGAGTATEFTTFLQLYASLPALEPVLEGKGKDVGFPAEPSARYATTMGLTVRARTAERGYHGFEWLSKKAPAEWLQLYAVDLFKQMRAVGQMGALAIFVAKDEKLRGFLADYQKMVNAA</sequence>
<reference evidence="2" key="1">
    <citation type="submission" date="2023-07" db="EMBL/GenBank/DDBJ databases">
        <authorList>
            <person name="Kim M.K."/>
        </authorList>
    </citation>
    <scope>NUCLEOTIDE SEQUENCE</scope>
    <source>
        <strain evidence="2">ASUV-10-1</strain>
    </source>
</reference>
<dbReference type="EMBL" id="JAUQSY010000004">
    <property type="protein sequence ID" value="MDO7874532.1"/>
    <property type="molecule type" value="Genomic_DNA"/>
</dbReference>
<comment type="caution">
    <text evidence="2">The sequence shown here is derived from an EMBL/GenBank/DDBJ whole genome shotgun (WGS) entry which is preliminary data.</text>
</comment>
<evidence type="ECO:0000313" key="2">
    <source>
        <dbReference type="EMBL" id="MDO7874532.1"/>
    </source>
</evidence>
<evidence type="ECO:0000259" key="1">
    <source>
        <dbReference type="Pfam" id="PF00004"/>
    </source>
</evidence>
<evidence type="ECO:0000313" key="3">
    <source>
        <dbReference type="Proteomes" id="UP001176429"/>
    </source>
</evidence>
<proteinExistence type="predicted"/>
<dbReference type="RefSeq" id="WP_305005848.1">
    <property type="nucleotide sequence ID" value="NZ_JAUQSY010000004.1"/>
</dbReference>
<dbReference type="Gene3D" id="3.40.50.300">
    <property type="entry name" value="P-loop containing nucleotide triphosphate hydrolases"/>
    <property type="match status" value="1"/>
</dbReference>